<accession>A0A1Y2PH68</accession>
<evidence type="ECO:0000313" key="1">
    <source>
        <dbReference type="EMBL" id="OSY89059.1"/>
    </source>
</evidence>
<sequence length="100" mass="10533">MEPTPDPDNGNGNGNAKTTYVANVKTIIDNSCATASCHDATNPTAGLPLTNYTQVKNAAQNGNLIARMNSTANPMPQSGLLPTATRAIIDKWKTDGFLEN</sequence>
<reference evidence="1 2" key="1">
    <citation type="submission" date="2015-03" db="EMBL/GenBank/DDBJ databases">
        <title>Genome sequence of Tenacibaculum sp. S2-2, isolated from intestinal microbiota of sea cucumber, Apostichopus japonicas.</title>
        <authorList>
            <person name="Shao Z."/>
            <person name="Wang L."/>
            <person name="Li X."/>
        </authorList>
    </citation>
    <scope>NUCLEOTIDE SEQUENCE [LARGE SCALE GENOMIC DNA]</scope>
    <source>
        <strain evidence="1 2">S2-2</strain>
    </source>
</reference>
<evidence type="ECO:0008006" key="3">
    <source>
        <dbReference type="Google" id="ProtNLM"/>
    </source>
</evidence>
<dbReference type="InParanoid" id="A0A1Y2PH68"/>
<protein>
    <recommendedName>
        <fullName evidence="3">Cytochrome C Planctomycete-type domain-containing protein</fullName>
    </recommendedName>
</protein>
<organism evidence="1 2">
    <name type="scientific">Tenacibaculum holothuriorum</name>
    <dbReference type="NCBI Taxonomy" id="1635173"/>
    <lineage>
        <taxon>Bacteria</taxon>
        <taxon>Pseudomonadati</taxon>
        <taxon>Bacteroidota</taxon>
        <taxon>Flavobacteriia</taxon>
        <taxon>Flavobacteriales</taxon>
        <taxon>Flavobacteriaceae</taxon>
        <taxon>Tenacibaculum</taxon>
    </lineage>
</organism>
<keyword evidence="2" id="KW-1185">Reference proteome</keyword>
<evidence type="ECO:0000313" key="2">
    <source>
        <dbReference type="Proteomes" id="UP000194221"/>
    </source>
</evidence>
<gene>
    <name evidence="1" type="ORF">WH52_03360</name>
</gene>
<dbReference type="AlphaFoldDB" id="A0A1Y2PH68"/>
<comment type="caution">
    <text evidence="1">The sequence shown here is derived from an EMBL/GenBank/DDBJ whole genome shotgun (WGS) entry which is preliminary data.</text>
</comment>
<name>A0A1Y2PH68_9FLAO</name>
<proteinExistence type="predicted"/>
<dbReference type="STRING" id="1635173.WH52_03360"/>
<dbReference type="Proteomes" id="UP000194221">
    <property type="component" value="Unassembled WGS sequence"/>
</dbReference>
<dbReference type="EMBL" id="LAPZ01000002">
    <property type="protein sequence ID" value="OSY89059.1"/>
    <property type="molecule type" value="Genomic_DNA"/>
</dbReference>